<dbReference type="InterPro" id="IPR003374">
    <property type="entry name" value="ApbE-like_sf"/>
</dbReference>
<dbReference type="Gene3D" id="3.10.520.10">
    <property type="entry name" value="ApbE-like domains"/>
    <property type="match status" value="1"/>
</dbReference>
<dbReference type="InterPro" id="IPR007183">
    <property type="entry name" value="UPF0280"/>
</dbReference>
<proteinExistence type="predicted"/>
<sequence>MYEPRTYRHWIKGGDLISFNVVVKETDLYIRASTNLKSKARKLVLKYRDALERYIERHPAFLTSLEPLPVDDNAPHIVKAMSEAASKAEVGPMASVAGAIAEFVGTELLAFTPEIIVENGGDIYLKSLDKKIIGIYAGESPLSGKIGLEIDGADTPLGICTSSGTVGHSLSYGKADAVIVLSQSATLADATATAIANLIKQPGDIPNGIELAKSIEGVSGVIIIQGDKTGLWGKVKIC</sequence>
<organism evidence="1">
    <name type="scientific">marine sediment metagenome</name>
    <dbReference type="NCBI Taxonomy" id="412755"/>
    <lineage>
        <taxon>unclassified sequences</taxon>
        <taxon>metagenomes</taxon>
        <taxon>ecological metagenomes</taxon>
    </lineage>
</organism>
<dbReference type="AlphaFoldDB" id="X1F5S9"/>
<dbReference type="PIRSF" id="PIRSF006421">
    <property type="entry name" value="UCP006421"/>
    <property type="match status" value="1"/>
</dbReference>
<dbReference type="EMBL" id="BARU01008366">
    <property type="protein sequence ID" value="GAH40302.1"/>
    <property type="molecule type" value="Genomic_DNA"/>
</dbReference>
<gene>
    <name evidence="1" type="ORF">S03H2_16381</name>
</gene>
<evidence type="ECO:0008006" key="2">
    <source>
        <dbReference type="Google" id="ProtNLM"/>
    </source>
</evidence>
<dbReference type="NCBIfam" id="NF003323">
    <property type="entry name" value="PRK04334.1-3"/>
    <property type="match status" value="1"/>
</dbReference>
<name>X1F5S9_9ZZZZ</name>
<evidence type="ECO:0000313" key="1">
    <source>
        <dbReference type="EMBL" id="GAH40302.1"/>
    </source>
</evidence>
<dbReference type="SUPFAM" id="SSF143631">
    <property type="entry name" value="ApbE-like"/>
    <property type="match status" value="1"/>
</dbReference>
<accession>X1F5S9</accession>
<protein>
    <recommendedName>
        <fullName evidence="2">Thiamine biosynthesis protein ApbE</fullName>
    </recommendedName>
</protein>
<comment type="caution">
    <text evidence="1">The sequence shown here is derived from an EMBL/GenBank/DDBJ whole genome shotgun (WGS) entry which is preliminary data.</text>
</comment>
<reference evidence="1" key="1">
    <citation type="journal article" date="2014" name="Front. Microbiol.">
        <title>High frequency of phylogenetically diverse reductive dehalogenase-homologous genes in deep subseafloor sedimentary metagenomes.</title>
        <authorList>
            <person name="Kawai M."/>
            <person name="Futagami T."/>
            <person name="Toyoda A."/>
            <person name="Takaki Y."/>
            <person name="Nishi S."/>
            <person name="Hori S."/>
            <person name="Arai W."/>
            <person name="Tsubouchi T."/>
            <person name="Morono Y."/>
            <person name="Uchiyama I."/>
            <person name="Ito T."/>
            <person name="Fujiyama A."/>
            <person name="Inagaki F."/>
            <person name="Takami H."/>
        </authorList>
    </citation>
    <scope>NUCLEOTIDE SEQUENCE</scope>
    <source>
        <strain evidence="1">Expedition CK06-06</strain>
    </source>
</reference>